<reference evidence="1" key="1">
    <citation type="submission" date="2019-08" db="EMBL/GenBank/DDBJ databases">
        <authorList>
            <person name="Kucharzyk K."/>
            <person name="Murdoch R.W."/>
            <person name="Higgins S."/>
            <person name="Loffler F."/>
        </authorList>
    </citation>
    <scope>NUCLEOTIDE SEQUENCE</scope>
</reference>
<accession>A0A645I5L7</accession>
<evidence type="ECO:0000313" key="1">
    <source>
        <dbReference type="EMBL" id="MPN46601.1"/>
    </source>
</evidence>
<sequence>MSPFTPKANIMFCHTIRFVFFAILIVSTSFEGSSVISTISAASIAASEPKAPIAIPISALARTGASLMPSPTKASFLSDGFSLSSASSFSTFWSGSSCVYTSSKPSFFAIASPIPALSPVSMTVLRIPLAFSPLIAVELSCLISSAMTIVPANFPLTAT</sequence>
<gene>
    <name evidence="1" type="ORF">SDC9_194192</name>
</gene>
<dbReference type="AlphaFoldDB" id="A0A645I5L7"/>
<organism evidence="1">
    <name type="scientific">bioreactor metagenome</name>
    <dbReference type="NCBI Taxonomy" id="1076179"/>
    <lineage>
        <taxon>unclassified sequences</taxon>
        <taxon>metagenomes</taxon>
        <taxon>ecological metagenomes</taxon>
    </lineage>
</organism>
<dbReference type="EMBL" id="VSSQ01107397">
    <property type="protein sequence ID" value="MPN46601.1"/>
    <property type="molecule type" value="Genomic_DNA"/>
</dbReference>
<name>A0A645I5L7_9ZZZZ</name>
<proteinExistence type="predicted"/>
<protein>
    <submittedName>
        <fullName evidence="1">Uncharacterized protein</fullName>
    </submittedName>
</protein>
<comment type="caution">
    <text evidence="1">The sequence shown here is derived from an EMBL/GenBank/DDBJ whole genome shotgun (WGS) entry which is preliminary data.</text>
</comment>